<keyword evidence="4" id="KW-0238">DNA-binding</keyword>
<dbReference type="EC" id="5.6.2.2" evidence="5"/>
<evidence type="ECO:0000256" key="4">
    <source>
        <dbReference type="ARBA" id="ARBA00023125"/>
    </source>
</evidence>
<keyword evidence="5" id="KW-0413">Isomerase</keyword>
<dbReference type="InterPro" id="IPR050634">
    <property type="entry name" value="DNA_Topoisomerase_II"/>
</dbReference>
<reference evidence="5 6" key="1">
    <citation type="journal article" date="2022" name="bioRxiv">
        <title>Genomics of Preaxostyla Flagellates Illuminates Evolutionary Transitions and the Path Towards Mitochondrial Loss.</title>
        <authorList>
            <person name="Novak L.V.F."/>
            <person name="Treitli S.C."/>
            <person name="Pyrih J."/>
            <person name="Halakuc P."/>
            <person name="Pipaliya S.V."/>
            <person name="Vacek V."/>
            <person name="Brzon O."/>
            <person name="Soukal P."/>
            <person name="Eme L."/>
            <person name="Dacks J.B."/>
            <person name="Karnkowska A."/>
            <person name="Elias M."/>
            <person name="Hampl V."/>
        </authorList>
    </citation>
    <scope>NUCLEOTIDE SEQUENCE [LARGE SCALE GENOMIC DNA]</scope>
    <source>
        <strain evidence="5">NAU3</strain>
        <tissue evidence="5">Gut</tissue>
    </source>
</reference>
<dbReference type="GO" id="GO:0003918">
    <property type="term" value="F:DNA topoisomerase type II (double strand cut, ATP-hydrolyzing) activity"/>
    <property type="evidence" value="ECO:0007669"/>
    <property type="project" value="UniProtKB-EC"/>
</dbReference>
<gene>
    <name evidence="5" type="ORF">BLNAU_4638</name>
</gene>
<dbReference type="Proteomes" id="UP001281761">
    <property type="component" value="Unassembled WGS sequence"/>
</dbReference>
<evidence type="ECO:0000313" key="6">
    <source>
        <dbReference type="Proteomes" id="UP001281761"/>
    </source>
</evidence>
<evidence type="ECO:0000256" key="3">
    <source>
        <dbReference type="ARBA" id="ARBA00022840"/>
    </source>
</evidence>
<dbReference type="Gene3D" id="3.30.565.10">
    <property type="entry name" value="Histidine kinase-like ATPase, C-terminal domain"/>
    <property type="match status" value="1"/>
</dbReference>
<dbReference type="InterPro" id="IPR036890">
    <property type="entry name" value="HATPase_C_sf"/>
</dbReference>
<keyword evidence="1" id="KW-0479">Metal-binding</keyword>
<name>A0ABQ9Y9K1_9EUKA</name>
<evidence type="ECO:0000256" key="2">
    <source>
        <dbReference type="ARBA" id="ARBA00022741"/>
    </source>
</evidence>
<accession>A0ABQ9Y9K1</accession>
<organism evidence="5 6">
    <name type="scientific">Blattamonas nauphoetae</name>
    <dbReference type="NCBI Taxonomy" id="2049346"/>
    <lineage>
        <taxon>Eukaryota</taxon>
        <taxon>Metamonada</taxon>
        <taxon>Preaxostyla</taxon>
        <taxon>Oxymonadida</taxon>
        <taxon>Blattamonas</taxon>
    </lineage>
</organism>
<evidence type="ECO:0000256" key="1">
    <source>
        <dbReference type="ARBA" id="ARBA00022723"/>
    </source>
</evidence>
<protein>
    <submittedName>
        <fullName evidence="5">DNA topoisomerase 2</fullName>
        <ecNumber evidence="5">5.6.2.2</ecNumber>
    </submittedName>
</protein>
<evidence type="ECO:0000313" key="5">
    <source>
        <dbReference type="EMBL" id="KAK2960421.1"/>
    </source>
</evidence>
<keyword evidence="2" id="KW-0547">Nucleotide-binding</keyword>
<comment type="caution">
    <text evidence="5">The sequence shown here is derived from an EMBL/GenBank/DDBJ whole genome shotgun (WGS) entry which is preliminary data.</text>
</comment>
<keyword evidence="6" id="KW-1185">Reference proteome</keyword>
<keyword evidence="3" id="KW-0067">ATP-binding</keyword>
<sequence length="132" mass="14996">MTSRTPSPSLTPSVGLDGVKRKYRRLDQIEHVLQRPDTYVGSLDPTSVQTYVMDESTQRMTERTLTYVPGLYKIFDEILVNASDNKQRDRAATDVSPKIEMTYIEVKINKEKGMISVENDGFGIPIYSRSDC</sequence>
<proteinExistence type="predicted"/>
<dbReference type="PANTHER" id="PTHR10169">
    <property type="entry name" value="DNA TOPOISOMERASE/GYRASE"/>
    <property type="match status" value="1"/>
</dbReference>
<dbReference type="EMBL" id="JARBJD010000023">
    <property type="protein sequence ID" value="KAK2960421.1"/>
    <property type="molecule type" value="Genomic_DNA"/>
</dbReference>
<dbReference type="PANTHER" id="PTHR10169:SF50">
    <property type="entry name" value="DNA TOPOISOMERASE 2"/>
    <property type="match status" value="1"/>
</dbReference>
<dbReference type="SUPFAM" id="SSF55874">
    <property type="entry name" value="ATPase domain of HSP90 chaperone/DNA topoisomerase II/histidine kinase"/>
    <property type="match status" value="1"/>
</dbReference>